<evidence type="ECO:0000256" key="1">
    <source>
        <dbReference type="ARBA" id="ARBA00004651"/>
    </source>
</evidence>
<feature type="transmembrane region" description="Helical" evidence="7">
    <location>
        <begin position="201"/>
        <end position="226"/>
    </location>
</feature>
<feature type="transmembrane region" description="Helical" evidence="7">
    <location>
        <begin position="97"/>
        <end position="116"/>
    </location>
</feature>
<evidence type="ECO:0000313" key="10">
    <source>
        <dbReference type="Proteomes" id="UP000632125"/>
    </source>
</evidence>
<keyword evidence="3" id="KW-1003">Cell membrane</keyword>
<dbReference type="Gene3D" id="1.10.3720.10">
    <property type="entry name" value="MetI-like"/>
    <property type="match status" value="1"/>
</dbReference>
<evidence type="ECO:0000256" key="5">
    <source>
        <dbReference type="ARBA" id="ARBA00022989"/>
    </source>
</evidence>
<gene>
    <name evidence="9" type="ORF">IDH41_00410</name>
</gene>
<protein>
    <submittedName>
        <fullName evidence="9">Carbohydrate ABC transporter permease</fullName>
    </submittedName>
</protein>
<dbReference type="Pfam" id="PF00528">
    <property type="entry name" value="BPD_transp_1"/>
    <property type="match status" value="1"/>
</dbReference>
<comment type="subcellular location">
    <subcellularLocation>
        <location evidence="1 7">Cell membrane</location>
        <topology evidence="1 7">Multi-pass membrane protein</topology>
    </subcellularLocation>
</comment>
<evidence type="ECO:0000259" key="8">
    <source>
        <dbReference type="PROSITE" id="PS50928"/>
    </source>
</evidence>
<dbReference type="CDD" id="cd06261">
    <property type="entry name" value="TM_PBP2"/>
    <property type="match status" value="1"/>
</dbReference>
<dbReference type="GO" id="GO:0055085">
    <property type="term" value="P:transmembrane transport"/>
    <property type="evidence" value="ECO:0007669"/>
    <property type="project" value="InterPro"/>
</dbReference>
<evidence type="ECO:0000256" key="2">
    <source>
        <dbReference type="ARBA" id="ARBA00022448"/>
    </source>
</evidence>
<feature type="transmembrane region" description="Helical" evidence="7">
    <location>
        <begin position="128"/>
        <end position="148"/>
    </location>
</feature>
<keyword evidence="6 7" id="KW-0472">Membrane</keyword>
<comment type="similarity">
    <text evidence="7">Belongs to the binding-protein-dependent transport system permease family.</text>
</comment>
<sequence length="295" mass="34055">METAYKRKEVAHFVYKRTRSKSISFALKVFVSLLMGLFALVMIIPFLWMISTSFKVNGEVFDYPIQWIPNQWNFENYKKVWTGDNPFYLYYFNSLKITVITVAGNLFTSAMAGFAFARLQFKGRNFLFLLYLSTMMIPSQVLLVPRFILFDTMKLINTHYSLILPGMFTVFGTFLMRQFFSTLPGELLEAAKVDGAGYWRTFWQICLPLTKPALMTLLILTFTWHWNDYEQPLIFLRDKALYTIPLGLTTFVEEFGTDYVLSMAASVSALIPILIVVVICQKWFVEGITSSGLKG</sequence>
<dbReference type="AlphaFoldDB" id="A0A927H3M7"/>
<dbReference type="PROSITE" id="PS50928">
    <property type="entry name" value="ABC_TM1"/>
    <property type="match status" value="1"/>
</dbReference>
<proteinExistence type="inferred from homology"/>
<keyword evidence="10" id="KW-1185">Reference proteome</keyword>
<keyword evidence="2 7" id="KW-0813">Transport</keyword>
<feature type="transmembrane region" description="Helical" evidence="7">
    <location>
        <begin position="25"/>
        <end position="50"/>
    </location>
</feature>
<dbReference type="InterPro" id="IPR000515">
    <property type="entry name" value="MetI-like"/>
</dbReference>
<accession>A0A927H3M7</accession>
<keyword evidence="5 7" id="KW-1133">Transmembrane helix</keyword>
<evidence type="ECO:0000256" key="7">
    <source>
        <dbReference type="RuleBase" id="RU363032"/>
    </source>
</evidence>
<dbReference type="GO" id="GO:0005886">
    <property type="term" value="C:plasma membrane"/>
    <property type="evidence" value="ECO:0007669"/>
    <property type="project" value="UniProtKB-SubCell"/>
</dbReference>
<evidence type="ECO:0000256" key="4">
    <source>
        <dbReference type="ARBA" id="ARBA00022692"/>
    </source>
</evidence>
<dbReference type="Proteomes" id="UP000632125">
    <property type="component" value="Unassembled WGS sequence"/>
</dbReference>
<reference evidence="9" key="1">
    <citation type="submission" date="2020-09" db="EMBL/GenBank/DDBJ databases">
        <title>A novel bacterium of genus Paenibacillus, isolated from South China Sea.</title>
        <authorList>
            <person name="Huang H."/>
            <person name="Mo K."/>
            <person name="Hu Y."/>
        </authorList>
    </citation>
    <scope>NUCLEOTIDE SEQUENCE</scope>
    <source>
        <strain evidence="9">IB182493</strain>
    </source>
</reference>
<dbReference type="PANTHER" id="PTHR43744">
    <property type="entry name" value="ABC TRANSPORTER PERMEASE PROTEIN MG189-RELATED-RELATED"/>
    <property type="match status" value="1"/>
</dbReference>
<organism evidence="9 10">
    <name type="scientific">Paenibacillus arenilitoris</name>
    <dbReference type="NCBI Taxonomy" id="2772299"/>
    <lineage>
        <taxon>Bacteria</taxon>
        <taxon>Bacillati</taxon>
        <taxon>Bacillota</taxon>
        <taxon>Bacilli</taxon>
        <taxon>Bacillales</taxon>
        <taxon>Paenibacillaceae</taxon>
        <taxon>Paenibacillus</taxon>
    </lineage>
</organism>
<dbReference type="SUPFAM" id="SSF161098">
    <property type="entry name" value="MetI-like"/>
    <property type="match status" value="1"/>
</dbReference>
<comment type="caution">
    <text evidence="9">The sequence shown here is derived from an EMBL/GenBank/DDBJ whole genome shotgun (WGS) entry which is preliminary data.</text>
</comment>
<name>A0A927H3M7_9BACL</name>
<feature type="transmembrane region" description="Helical" evidence="7">
    <location>
        <begin position="160"/>
        <end position="180"/>
    </location>
</feature>
<keyword evidence="4 7" id="KW-0812">Transmembrane</keyword>
<dbReference type="InterPro" id="IPR035906">
    <property type="entry name" value="MetI-like_sf"/>
</dbReference>
<evidence type="ECO:0000313" key="9">
    <source>
        <dbReference type="EMBL" id="MBD2867020.1"/>
    </source>
</evidence>
<dbReference type="RefSeq" id="WP_190857247.1">
    <property type="nucleotide sequence ID" value="NZ_JACXIY010000001.1"/>
</dbReference>
<evidence type="ECO:0000256" key="3">
    <source>
        <dbReference type="ARBA" id="ARBA00022475"/>
    </source>
</evidence>
<feature type="transmembrane region" description="Helical" evidence="7">
    <location>
        <begin position="259"/>
        <end position="280"/>
    </location>
</feature>
<dbReference type="PANTHER" id="PTHR43744:SF12">
    <property type="entry name" value="ABC TRANSPORTER PERMEASE PROTEIN MG189-RELATED"/>
    <property type="match status" value="1"/>
</dbReference>
<dbReference type="EMBL" id="JACXIY010000001">
    <property type="protein sequence ID" value="MBD2867020.1"/>
    <property type="molecule type" value="Genomic_DNA"/>
</dbReference>
<feature type="domain" description="ABC transmembrane type-1" evidence="8">
    <location>
        <begin position="91"/>
        <end position="280"/>
    </location>
</feature>
<evidence type="ECO:0000256" key="6">
    <source>
        <dbReference type="ARBA" id="ARBA00023136"/>
    </source>
</evidence>